<dbReference type="CDD" id="cd03109">
    <property type="entry name" value="DTBS"/>
    <property type="match status" value="1"/>
</dbReference>
<dbReference type="EC" id="6.3.3.3" evidence="9"/>
<feature type="binding site" evidence="9">
    <location>
        <position position="59"/>
    </location>
    <ligand>
        <name>ATP</name>
        <dbReference type="ChEBI" id="CHEBI:30616"/>
    </ligand>
</feature>
<comment type="similarity">
    <text evidence="9">Belongs to the dethiobiotin synthetase family.</text>
</comment>
<keyword evidence="6 9" id="KW-0067">ATP-binding</keyword>
<evidence type="ECO:0000313" key="11">
    <source>
        <dbReference type="Proteomes" id="UP000322214"/>
    </source>
</evidence>
<dbReference type="STRING" id="980251.GCA_001642875_01044"/>
<dbReference type="Gene3D" id="3.40.50.300">
    <property type="entry name" value="P-loop containing nucleotide triphosphate hydrolases"/>
    <property type="match status" value="1"/>
</dbReference>
<feature type="binding site" evidence="9">
    <location>
        <position position="59"/>
    </location>
    <ligand>
        <name>Mg(2+)</name>
        <dbReference type="ChEBI" id="CHEBI:18420"/>
    </ligand>
</feature>
<keyword evidence="2 9" id="KW-0436">Ligase</keyword>
<proteinExistence type="inferred from homology"/>
<evidence type="ECO:0000256" key="6">
    <source>
        <dbReference type="ARBA" id="ARBA00022840"/>
    </source>
</evidence>
<keyword evidence="7 9" id="KW-0460">Magnesium</keyword>
<comment type="catalytic activity">
    <reaction evidence="9">
        <text>(7R,8S)-7,8-diammoniononanoate + CO2 + ATP = (4R,5S)-dethiobiotin + ADP + phosphate + 3 H(+)</text>
        <dbReference type="Rhea" id="RHEA:15805"/>
        <dbReference type="ChEBI" id="CHEBI:15378"/>
        <dbReference type="ChEBI" id="CHEBI:16526"/>
        <dbReference type="ChEBI" id="CHEBI:30616"/>
        <dbReference type="ChEBI" id="CHEBI:43474"/>
        <dbReference type="ChEBI" id="CHEBI:149469"/>
        <dbReference type="ChEBI" id="CHEBI:149473"/>
        <dbReference type="ChEBI" id="CHEBI:456216"/>
        <dbReference type="EC" id="6.3.3.3"/>
    </reaction>
</comment>
<comment type="caution">
    <text evidence="9">Lacks conserved residue(s) required for the propagation of feature annotation.</text>
</comment>
<dbReference type="OrthoDB" id="9802097at2"/>
<organism evidence="10 11">
    <name type="scientific">Mariniblastus fucicola</name>
    <dbReference type="NCBI Taxonomy" id="980251"/>
    <lineage>
        <taxon>Bacteria</taxon>
        <taxon>Pseudomonadati</taxon>
        <taxon>Planctomycetota</taxon>
        <taxon>Planctomycetia</taxon>
        <taxon>Pirellulales</taxon>
        <taxon>Pirellulaceae</taxon>
        <taxon>Mariniblastus</taxon>
    </lineage>
</organism>
<keyword evidence="3 9" id="KW-0479">Metal-binding</keyword>
<keyword evidence="4 9" id="KW-0547">Nucleotide-binding</keyword>
<feature type="binding site" evidence="9">
    <location>
        <begin position="119"/>
        <end position="122"/>
    </location>
    <ligand>
        <name>ATP</name>
        <dbReference type="ChEBI" id="CHEBI:30616"/>
    </ligand>
</feature>
<dbReference type="RefSeq" id="WP_075083833.1">
    <property type="nucleotide sequence ID" value="NZ_CP042912.1"/>
</dbReference>
<dbReference type="NCBIfam" id="TIGR00347">
    <property type="entry name" value="bioD"/>
    <property type="match status" value="1"/>
</dbReference>
<dbReference type="HAMAP" id="MF_00336">
    <property type="entry name" value="BioD"/>
    <property type="match status" value="1"/>
</dbReference>
<dbReference type="PANTHER" id="PTHR43210">
    <property type="entry name" value="DETHIOBIOTIN SYNTHETASE"/>
    <property type="match status" value="1"/>
</dbReference>
<comment type="subcellular location">
    <subcellularLocation>
        <location evidence="9">Cytoplasm</location>
    </subcellularLocation>
</comment>
<keyword evidence="5 9" id="KW-0093">Biotin biosynthesis</keyword>
<dbReference type="GO" id="GO:0005524">
    <property type="term" value="F:ATP binding"/>
    <property type="evidence" value="ECO:0007669"/>
    <property type="project" value="UniProtKB-UniRule"/>
</dbReference>
<dbReference type="GO" id="GO:0000287">
    <property type="term" value="F:magnesium ion binding"/>
    <property type="evidence" value="ECO:0007669"/>
    <property type="project" value="UniProtKB-UniRule"/>
</dbReference>
<name>A0A5B9PEE0_9BACT</name>
<dbReference type="SUPFAM" id="SSF52540">
    <property type="entry name" value="P-loop containing nucleoside triphosphate hydrolases"/>
    <property type="match status" value="1"/>
</dbReference>
<evidence type="ECO:0000256" key="3">
    <source>
        <dbReference type="ARBA" id="ARBA00022723"/>
    </source>
</evidence>
<comment type="cofactor">
    <cofactor evidence="9">
        <name>Mg(2+)</name>
        <dbReference type="ChEBI" id="CHEBI:18420"/>
    </cofactor>
</comment>
<evidence type="ECO:0000256" key="2">
    <source>
        <dbReference type="ARBA" id="ARBA00022598"/>
    </source>
</evidence>
<evidence type="ECO:0000256" key="7">
    <source>
        <dbReference type="ARBA" id="ARBA00022842"/>
    </source>
</evidence>
<feature type="binding site" evidence="9">
    <location>
        <begin position="181"/>
        <end position="182"/>
    </location>
    <ligand>
        <name>ATP</name>
        <dbReference type="ChEBI" id="CHEBI:30616"/>
    </ligand>
</feature>
<evidence type="ECO:0000256" key="1">
    <source>
        <dbReference type="ARBA" id="ARBA00022490"/>
    </source>
</evidence>
<comment type="pathway">
    <text evidence="9">Cofactor biosynthesis; biotin biosynthesis; biotin from 7,8-diaminononanoate: step 1/2.</text>
</comment>
<comment type="subunit">
    <text evidence="9">Homodimer.</text>
</comment>
<accession>A0A5B9PEE0</accession>
<feature type="binding site" evidence="9">
    <location>
        <position position="21"/>
    </location>
    <ligand>
        <name>Mg(2+)</name>
        <dbReference type="ChEBI" id="CHEBI:18420"/>
    </ligand>
</feature>
<evidence type="ECO:0000256" key="9">
    <source>
        <dbReference type="HAMAP-Rule" id="MF_00336"/>
    </source>
</evidence>
<evidence type="ECO:0000256" key="8">
    <source>
        <dbReference type="ARBA" id="ARBA00047386"/>
    </source>
</evidence>
<dbReference type="Proteomes" id="UP000322214">
    <property type="component" value="Chromosome"/>
</dbReference>
<dbReference type="PANTHER" id="PTHR43210:SF2">
    <property type="entry name" value="ATP-DEPENDENT DETHIOBIOTIN SYNTHETASE BIOD 2"/>
    <property type="match status" value="1"/>
</dbReference>
<dbReference type="PIRSF" id="PIRSF006755">
    <property type="entry name" value="DTB_synth"/>
    <property type="match status" value="1"/>
</dbReference>
<comment type="function">
    <text evidence="9">Catalyzes a mechanistically unusual reaction, the ATP-dependent insertion of CO2 between the N7 and N8 nitrogen atoms of 7,8-diaminopelargonic acid (DAPA, also called 7,8-diammoniononanoate) to form a ureido ring.</text>
</comment>
<feature type="active site" evidence="9">
    <location>
        <position position="42"/>
    </location>
</feature>
<dbReference type="UniPathway" id="UPA00078">
    <property type="reaction ID" value="UER00161"/>
</dbReference>
<dbReference type="InterPro" id="IPR027417">
    <property type="entry name" value="P-loop_NTPase"/>
</dbReference>
<keyword evidence="11" id="KW-1185">Reference proteome</keyword>
<gene>
    <name evidence="10" type="primary">bioD1</name>
    <name evidence="9" type="synonym">bioD</name>
    <name evidence="10" type="ORF">MFFC18_45250</name>
</gene>
<dbReference type="AlphaFoldDB" id="A0A5B9PEE0"/>
<reference evidence="10 11" key="1">
    <citation type="submission" date="2019-08" db="EMBL/GenBank/DDBJ databases">
        <title>Deep-cultivation of Planctomycetes and their phenomic and genomic characterization uncovers novel biology.</title>
        <authorList>
            <person name="Wiegand S."/>
            <person name="Jogler M."/>
            <person name="Boedeker C."/>
            <person name="Pinto D."/>
            <person name="Vollmers J."/>
            <person name="Rivas-Marin E."/>
            <person name="Kohn T."/>
            <person name="Peeters S.H."/>
            <person name="Heuer A."/>
            <person name="Rast P."/>
            <person name="Oberbeckmann S."/>
            <person name="Bunk B."/>
            <person name="Jeske O."/>
            <person name="Meyerdierks A."/>
            <person name="Storesund J.E."/>
            <person name="Kallscheuer N."/>
            <person name="Luecker S."/>
            <person name="Lage O.M."/>
            <person name="Pohl T."/>
            <person name="Merkel B.J."/>
            <person name="Hornburger P."/>
            <person name="Mueller R.-W."/>
            <person name="Bruemmer F."/>
            <person name="Labrenz M."/>
            <person name="Spormann A.M."/>
            <person name="Op den Camp H."/>
            <person name="Overmann J."/>
            <person name="Amann R."/>
            <person name="Jetten M.S.M."/>
            <person name="Mascher T."/>
            <person name="Medema M.H."/>
            <person name="Devos D.P."/>
            <person name="Kaster A.-K."/>
            <person name="Ovreas L."/>
            <person name="Rohde M."/>
            <person name="Galperin M.Y."/>
            <person name="Jogler C."/>
        </authorList>
    </citation>
    <scope>NUCLEOTIDE SEQUENCE [LARGE SCALE GENOMIC DNA]</scope>
    <source>
        <strain evidence="10 11">FC18</strain>
    </source>
</reference>
<dbReference type="GO" id="GO:0009102">
    <property type="term" value="P:biotin biosynthetic process"/>
    <property type="evidence" value="ECO:0007669"/>
    <property type="project" value="UniProtKB-UniRule"/>
</dbReference>
<comment type="catalytic activity">
    <reaction evidence="8">
        <text>(7R,8S)-8-amino-7-(carboxyamino)nonanoate + ATP = (4R,5S)-dethiobiotin + ADP + phosphate + H(+)</text>
        <dbReference type="Rhea" id="RHEA:63684"/>
        <dbReference type="ChEBI" id="CHEBI:15378"/>
        <dbReference type="ChEBI" id="CHEBI:30616"/>
        <dbReference type="ChEBI" id="CHEBI:43474"/>
        <dbReference type="ChEBI" id="CHEBI:149470"/>
        <dbReference type="ChEBI" id="CHEBI:149473"/>
        <dbReference type="ChEBI" id="CHEBI:456216"/>
    </reaction>
</comment>
<feature type="binding site" evidence="9">
    <location>
        <position position="119"/>
    </location>
    <ligand>
        <name>Mg(2+)</name>
        <dbReference type="ChEBI" id="CHEBI:18420"/>
    </ligand>
</feature>
<evidence type="ECO:0000256" key="5">
    <source>
        <dbReference type="ARBA" id="ARBA00022756"/>
    </source>
</evidence>
<dbReference type="KEGG" id="mff:MFFC18_45250"/>
<keyword evidence="1 9" id="KW-0963">Cytoplasm</keyword>
<dbReference type="EMBL" id="CP042912">
    <property type="protein sequence ID" value="QEG24604.1"/>
    <property type="molecule type" value="Genomic_DNA"/>
</dbReference>
<evidence type="ECO:0000313" key="10">
    <source>
        <dbReference type="EMBL" id="QEG24604.1"/>
    </source>
</evidence>
<dbReference type="Pfam" id="PF13500">
    <property type="entry name" value="AAA_26"/>
    <property type="match status" value="1"/>
</dbReference>
<evidence type="ECO:0000256" key="4">
    <source>
        <dbReference type="ARBA" id="ARBA00022741"/>
    </source>
</evidence>
<feature type="binding site" evidence="9">
    <location>
        <position position="46"/>
    </location>
    <ligand>
        <name>substrate</name>
    </ligand>
</feature>
<dbReference type="GO" id="GO:0004141">
    <property type="term" value="F:dethiobiotin synthase activity"/>
    <property type="evidence" value="ECO:0007669"/>
    <property type="project" value="UniProtKB-UniRule"/>
</dbReference>
<dbReference type="InterPro" id="IPR004472">
    <property type="entry name" value="DTB_synth_BioD"/>
</dbReference>
<dbReference type="GO" id="GO:0005829">
    <property type="term" value="C:cytosol"/>
    <property type="evidence" value="ECO:0007669"/>
    <property type="project" value="TreeGrafter"/>
</dbReference>
<protein>
    <recommendedName>
        <fullName evidence="9">ATP-dependent dethiobiotin synthetase BioD</fullName>
        <ecNumber evidence="9">6.3.3.3</ecNumber>
    </recommendedName>
    <alternativeName>
        <fullName evidence="9">DTB synthetase</fullName>
        <shortName evidence="9">DTBS</shortName>
    </alternativeName>
    <alternativeName>
        <fullName evidence="9">Dethiobiotin synthase</fullName>
    </alternativeName>
</protein>
<sequence length="236" mass="25476">MTAKPPYGLFVTGTDTEIGKTWVSTIIVRDLVKAGYRVGVYKPLASDSVSDGQNNISEDALQLWEAAGQPLTTKEVCPQCFQAPLSPHLAARAEGREVDSELVRSGIEAWADFDIVVVEGCGGLMSPVDDESFFADVAQDFGFPVLIVVDNRIGAINQGLQATIAANCYGEGLDVAGLILNDSQAFQGDQSRDSNFDQIASRSIAPVLTRVRYDAESCETEVDWMAIARREVVQPV</sequence>